<dbReference type="Gene3D" id="2.130.10.10">
    <property type="entry name" value="YVTN repeat-like/Quinoprotein amine dehydrogenase"/>
    <property type="match status" value="1"/>
</dbReference>
<feature type="domain" description="Pyrrolo-quinoline quinone repeat" evidence="2">
    <location>
        <begin position="52"/>
        <end position="105"/>
    </location>
</feature>
<feature type="region of interest" description="Disordered" evidence="1">
    <location>
        <begin position="310"/>
        <end position="329"/>
    </location>
</feature>
<protein>
    <recommendedName>
        <fullName evidence="2">Pyrrolo-quinoline quinone repeat domain-containing protein</fullName>
    </recommendedName>
</protein>
<feature type="region of interest" description="Disordered" evidence="1">
    <location>
        <begin position="572"/>
        <end position="609"/>
    </location>
</feature>
<dbReference type="SUPFAM" id="SSF101898">
    <property type="entry name" value="NHL repeat"/>
    <property type="match status" value="1"/>
</dbReference>
<sequence>MQEPDAPDINYAIMDMQIVAVDSNGNVEWEVDDYPDALAIDDEFNLYTREGSVITSYDSSGNERWSESPDDSLDTIVVSEAGYVYANDDGATLQLDKDTGELLWKEVGLAYDVKGSATDPAGNYYPSNNWDDVVTKINPDGEEVWSTDVDQPRGITVDCANEYVYVLSEDGYEIKKLDISDGTVVETRDIPYGFDLEAIDRDGYLYLNDGDSVYKYDWDADEFVWTYSAGDTHYAIDPTLTDGVFVHLEDDTTESYEIHQLSDSGELIDVVHVTDDGGLTRDLVSYPPVGGFPDMWESDEATAGLQALETSASGSLSSPSPTASMDSSANVVASSGASTAPSASSTAVPSPTGAGAVSAPASPGGVTTAQSGAMTTTATASGSSLGTTGSQGVYAAGDAVNVQTTLFTPSTRMDEFHTNTITATGTPTAVQAHSAQSTGAVKIDATGTPSVGEIYAETSGAGSTTSASATFLEIHGRHFIDAIGEPVTATSALSVGEMETWTTPTASITTGSASPYTPPVETRTDGTGILVDVDGTPLAVDSNGITLVAVQKYSISAILNTGIEFGPRISRVSTPGNQLTTNTGRRDADLTGDGANEMDVREYQGSDDE</sequence>
<evidence type="ECO:0000313" key="3">
    <source>
        <dbReference type="EMBL" id="AUX08922.1"/>
    </source>
</evidence>
<evidence type="ECO:0000256" key="1">
    <source>
        <dbReference type="SAM" id="MobiDB-lite"/>
    </source>
</evidence>
<dbReference type="OrthoDB" id="8638at2157"/>
<feature type="compositionally biased region" description="Polar residues" evidence="1">
    <location>
        <begin position="572"/>
        <end position="583"/>
    </location>
</feature>
<name>A0A343TIK0_9EURY</name>
<organism evidence="3 4">
    <name type="scientific">Halalkaliarchaeum desulfuricum</name>
    <dbReference type="NCBI Taxonomy" id="2055893"/>
    <lineage>
        <taxon>Archaea</taxon>
        <taxon>Methanobacteriati</taxon>
        <taxon>Methanobacteriota</taxon>
        <taxon>Stenosarchaea group</taxon>
        <taxon>Halobacteria</taxon>
        <taxon>Halobacteriales</taxon>
        <taxon>Haloferacaceae</taxon>
        <taxon>Halalkaliarchaeum</taxon>
    </lineage>
</organism>
<feature type="region of interest" description="Disordered" evidence="1">
    <location>
        <begin position="335"/>
        <end position="373"/>
    </location>
</feature>
<proteinExistence type="predicted"/>
<dbReference type="Pfam" id="PF13360">
    <property type="entry name" value="PQQ_2"/>
    <property type="match status" value="1"/>
</dbReference>
<dbReference type="AlphaFoldDB" id="A0A343TIK0"/>
<keyword evidence="4" id="KW-1185">Reference proteome</keyword>
<reference evidence="4" key="1">
    <citation type="submission" date="2017-11" db="EMBL/GenBank/DDBJ databases">
        <title>Phenotypic and genomic properties of facultatively anaerobic sulfur-reducing natronoarchaea from hypersaline soda lakes.</title>
        <authorList>
            <person name="Sorokin D.Y."/>
            <person name="Kublanov I.V."/>
            <person name="Roman P."/>
            <person name="Sinninghe Damste J.S."/>
            <person name="Golyshin P.N."/>
            <person name="Rojo D."/>
            <person name="Ciordia S."/>
            <person name="Mena M.D.C."/>
            <person name="Ferrer M."/>
            <person name="Messina E."/>
            <person name="Smedile F."/>
            <person name="La Spada G."/>
            <person name="La Cono V."/>
            <person name="Yakimov M.M."/>
        </authorList>
    </citation>
    <scope>NUCLEOTIDE SEQUENCE [LARGE SCALE GENOMIC DNA]</scope>
    <source>
        <strain evidence="4">AArc-Sl</strain>
    </source>
</reference>
<evidence type="ECO:0000259" key="2">
    <source>
        <dbReference type="Pfam" id="PF13360"/>
    </source>
</evidence>
<evidence type="ECO:0000313" key="4">
    <source>
        <dbReference type="Proteomes" id="UP000263012"/>
    </source>
</evidence>
<dbReference type="InterPro" id="IPR002372">
    <property type="entry name" value="PQQ_rpt_dom"/>
</dbReference>
<dbReference type="GeneID" id="37877638"/>
<dbReference type="KEGG" id="hdf:AArcSl_1291"/>
<gene>
    <name evidence="3" type="ORF">AArcSl_1291</name>
</gene>
<dbReference type="RefSeq" id="WP_161945913.1">
    <property type="nucleotide sequence ID" value="NZ_CP025066.1"/>
</dbReference>
<dbReference type="EMBL" id="CP025066">
    <property type="protein sequence ID" value="AUX08922.1"/>
    <property type="molecule type" value="Genomic_DNA"/>
</dbReference>
<dbReference type="InterPro" id="IPR015943">
    <property type="entry name" value="WD40/YVTN_repeat-like_dom_sf"/>
</dbReference>
<feature type="compositionally biased region" description="Basic and acidic residues" evidence="1">
    <location>
        <begin position="598"/>
        <end position="609"/>
    </location>
</feature>
<dbReference type="Proteomes" id="UP000263012">
    <property type="component" value="Chromosome"/>
</dbReference>
<accession>A0A343TIK0</accession>